<keyword evidence="3" id="KW-1185">Reference proteome</keyword>
<evidence type="ECO:0000313" key="3">
    <source>
        <dbReference type="Proteomes" id="UP001167160"/>
    </source>
</evidence>
<evidence type="ECO:0000259" key="1">
    <source>
        <dbReference type="Pfam" id="PF10006"/>
    </source>
</evidence>
<gene>
    <name evidence="2" type="ORF">M1E25_13650</name>
</gene>
<feature type="domain" description="DUF2249" evidence="1">
    <location>
        <begin position="170"/>
        <end position="238"/>
    </location>
</feature>
<name>A0ABT0X7U3_9ACTN</name>
<evidence type="ECO:0000313" key="2">
    <source>
        <dbReference type="EMBL" id="MCM2578390.1"/>
    </source>
</evidence>
<dbReference type="RefSeq" id="WP_251414845.1">
    <property type="nucleotide sequence ID" value="NZ_JAMQGM010000028.1"/>
</dbReference>
<dbReference type="Proteomes" id="UP001167160">
    <property type="component" value="Unassembled WGS sequence"/>
</dbReference>
<accession>A0ABT0X7U3</accession>
<organism evidence="2 3">
    <name type="scientific">Streptomyces meridianus</name>
    <dbReference type="NCBI Taxonomy" id="2938945"/>
    <lineage>
        <taxon>Bacteria</taxon>
        <taxon>Bacillati</taxon>
        <taxon>Actinomycetota</taxon>
        <taxon>Actinomycetes</taxon>
        <taxon>Kitasatosporales</taxon>
        <taxon>Streptomycetaceae</taxon>
        <taxon>Streptomyces</taxon>
    </lineage>
</organism>
<comment type="caution">
    <text evidence="2">The sequence shown here is derived from an EMBL/GenBank/DDBJ whole genome shotgun (WGS) entry which is preliminary data.</text>
</comment>
<protein>
    <submittedName>
        <fullName evidence="2">DUF2249 domain-containing protein</fullName>
    </submittedName>
</protein>
<dbReference type="InterPro" id="IPR018720">
    <property type="entry name" value="DUF2249"/>
</dbReference>
<proteinExistence type="predicted"/>
<dbReference type="Pfam" id="PF10006">
    <property type="entry name" value="DUF2249"/>
    <property type="match status" value="1"/>
</dbReference>
<reference evidence="2" key="1">
    <citation type="journal article" date="2023" name="Int. J. Syst. Evol. Microbiol.">
        <title>Streptomyces meridianus sp. nov. isolated from brackish water of the Tagus estuary in Alcochete, Portugal.</title>
        <authorList>
            <person name="Santos J.D.N."/>
            <person name="Klimek D."/>
            <person name="Calusinska M."/>
            <person name="Lobo Da Cunha A."/>
            <person name="Catita J."/>
            <person name="Goncalves H."/>
            <person name="Gonzalez I."/>
            <person name="Reyes F."/>
            <person name="Lage O.M."/>
        </authorList>
    </citation>
    <scope>NUCLEOTIDE SEQUENCE</scope>
    <source>
        <strain evidence="2">MTZ3.1</strain>
    </source>
</reference>
<sequence length="243" mass="25825">MTSPSEVHIQGTGTDPVVRARAAVRRIQQRLSDRLADLTHAASSGRTTDEPSGRALAEFCDGELRRHLAAGVEALHAPAAGAARTGLLVRALHTTAEDLVRRIDAIASGEEEDVPAAAGGLQAVLAVHFSMEQDVLLPALAELPGADLPGLVSDLGTLLEGGELERPAVVDVREIPHGKRHPTIFARYARLAPGEAFTLVNNHDPKPLHREFEAAHPGGCSWDYVESGPERWLVRIGKANAGV</sequence>
<dbReference type="EMBL" id="JAMQGM010000028">
    <property type="protein sequence ID" value="MCM2578390.1"/>
    <property type="molecule type" value="Genomic_DNA"/>
</dbReference>